<evidence type="ECO:0000313" key="2">
    <source>
        <dbReference type="EMBL" id="UJF35263.1"/>
    </source>
</evidence>
<dbReference type="GO" id="GO:0004386">
    <property type="term" value="F:helicase activity"/>
    <property type="evidence" value="ECO:0007669"/>
    <property type="project" value="UniProtKB-KW"/>
</dbReference>
<sequence>MALDMHLEPEEALILQERGLAQTLFHFLVQCAKQERLLYSAKGVLPKKQLQKLLQEPSLGGEVLRRTGLSFTAKDAYEPLVAVLLESAYKLNILLPDDQGIFIDLSALGRWLQLYYDMQEAELYKHWRQLYLPAPAWLHHCMILIENSAEQAQEAWHSLNDIAAAAVDMQSWDDGLSKEQVMSALLEQWIRPLQLFRWLELAVDKQGGLWFHVLVDMSFSDRNNNCFSLQKNMDEKPGHSATFYVQPDFELILPPDVPPSIEWEIASFAELLTSDAVRMYRINRESLKACESGYSAASVSTFLMEYACFEVPEVIPTTLHQWEQQLGKLYFEEVTLLRCKSAELAELVEKHPSCQPYLQEKSERRTSESKKNISRKYRLSSKKWAIIPKNAAKACCIFY</sequence>
<keyword evidence="2" id="KW-0347">Helicase</keyword>
<feature type="domain" description="Helicase XPB/Ssl2 N-terminal" evidence="1">
    <location>
        <begin position="244"/>
        <end position="361"/>
    </location>
</feature>
<keyword evidence="2" id="KW-0378">Hydrolase</keyword>
<evidence type="ECO:0000259" key="1">
    <source>
        <dbReference type="Pfam" id="PF13625"/>
    </source>
</evidence>
<dbReference type="InterPro" id="IPR032830">
    <property type="entry name" value="XPB/Ssl2_N"/>
</dbReference>
<dbReference type="Pfam" id="PF13625">
    <property type="entry name" value="Helicase_C_3"/>
    <property type="match status" value="1"/>
</dbReference>
<keyword evidence="2" id="KW-0547">Nucleotide-binding</keyword>
<accession>A0ABY3SP74</accession>
<dbReference type="EMBL" id="CP090978">
    <property type="protein sequence ID" value="UJF35263.1"/>
    <property type="molecule type" value="Genomic_DNA"/>
</dbReference>
<evidence type="ECO:0000313" key="3">
    <source>
        <dbReference type="Proteomes" id="UP001649230"/>
    </source>
</evidence>
<organism evidence="2 3">
    <name type="scientific">Paenibacillus hexagrammi</name>
    <dbReference type="NCBI Taxonomy" id="2908839"/>
    <lineage>
        <taxon>Bacteria</taxon>
        <taxon>Bacillati</taxon>
        <taxon>Bacillota</taxon>
        <taxon>Bacilli</taxon>
        <taxon>Bacillales</taxon>
        <taxon>Paenibacillaceae</taxon>
        <taxon>Paenibacillus</taxon>
    </lineage>
</organism>
<reference evidence="2 3" key="1">
    <citation type="journal article" date="2024" name="Int. J. Syst. Evol. Microbiol.">
        <title>Paenibacillus hexagrammi sp. nov., a novel bacterium isolated from the gut content of Hexagrammos agrammus.</title>
        <authorList>
            <person name="Jung H.K."/>
            <person name="Kim D.G."/>
            <person name="Zin H."/>
            <person name="Park J."/>
            <person name="Jung H."/>
            <person name="Kim Y.O."/>
            <person name="Kong H.J."/>
            <person name="Kim J.W."/>
            <person name="Kim Y.S."/>
        </authorList>
    </citation>
    <scope>NUCLEOTIDE SEQUENCE [LARGE SCALE GENOMIC DNA]</scope>
    <source>
        <strain evidence="2 3">YPD9-1</strain>
    </source>
</reference>
<keyword evidence="2" id="KW-0067">ATP-binding</keyword>
<dbReference type="Proteomes" id="UP001649230">
    <property type="component" value="Chromosome"/>
</dbReference>
<dbReference type="RefSeq" id="WP_235121831.1">
    <property type="nucleotide sequence ID" value="NZ_CP090978.1"/>
</dbReference>
<keyword evidence="3" id="KW-1185">Reference proteome</keyword>
<gene>
    <name evidence="2" type="ORF">L0M14_09180</name>
</gene>
<name>A0ABY3SP74_9BACL</name>
<protein>
    <submittedName>
        <fullName evidence="2">Helicase-associated domain-containing protein</fullName>
    </submittedName>
</protein>
<proteinExistence type="predicted"/>